<dbReference type="Proteomes" id="UP000266568">
    <property type="component" value="Unassembled WGS sequence"/>
</dbReference>
<name>A0A397PDL6_9SPHN</name>
<sequence>MSNAAALPNIAPLPERGAVDAETFAREIVPAYRPVVLRGQVADWPAVAAGVSPRAAAAYIAGFANDHPVEVMIGPPEIAGRFFYRDDMRGFNFTREAVPLPALLARLVALAETDRPAPAPALYAGAAAAADHLPGWVDANPLRLPVPDAVPRVWIGNATHVSTHYDVSSNLACVVAGRRRFTLFPPDQIANLYVGPLDVTMAGQPASMVDLAAPDLARYPRFAEALAHAMTAELEPGDAIYIPGLWWHDVQAAGPFNVLVNYWRGYSDLSPFPALVHALVAMRDLPQAERAAWRGWLDHYVFGAEAAHAADHLPPHARTVLDAPSPARADYIRTYLLRSLGGR</sequence>
<accession>A0A397PDL6</accession>
<dbReference type="InterPro" id="IPR041667">
    <property type="entry name" value="Cupin_8"/>
</dbReference>
<protein>
    <recommendedName>
        <fullName evidence="1">JmjC domain-containing protein</fullName>
    </recommendedName>
</protein>
<proteinExistence type="predicted"/>
<dbReference type="OrthoDB" id="479699at2"/>
<dbReference type="InterPro" id="IPR003347">
    <property type="entry name" value="JmjC_dom"/>
</dbReference>
<dbReference type="Gene3D" id="2.60.120.10">
    <property type="entry name" value="Jelly Rolls"/>
    <property type="match status" value="1"/>
</dbReference>
<dbReference type="SMART" id="SM00558">
    <property type="entry name" value="JmjC"/>
    <property type="match status" value="1"/>
</dbReference>
<dbReference type="AlphaFoldDB" id="A0A397PDL6"/>
<dbReference type="InterPro" id="IPR014710">
    <property type="entry name" value="RmlC-like_jellyroll"/>
</dbReference>
<comment type="caution">
    <text evidence="2">The sequence shown here is derived from an EMBL/GenBank/DDBJ whole genome shotgun (WGS) entry which is preliminary data.</text>
</comment>
<evidence type="ECO:0000313" key="3">
    <source>
        <dbReference type="Proteomes" id="UP000266568"/>
    </source>
</evidence>
<evidence type="ECO:0000259" key="1">
    <source>
        <dbReference type="PROSITE" id="PS51184"/>
    </source>
</evidence>
<organism evidence="2 3">
    <name type="scientific">Hephaestia caeni</name>
    <dbReference type="NCBI Taxonomy" id="645617"/>
    <lineage>
        <taxon>Bacteria</taxon>
        <taxon>Pseudomonadati</taxon>
        <taxon>Pseudomonadota</taxon>
        <taxon>Alphaproteobacteria</taxon>
        <taxon>Sphingomonadales</taxon>
        <taxon>Sphingomonadaceae</taxon>
        <taxon>Hephaestia</taxon>
    </lineage>
</organism>
<feature type="domain" description="JmjC" evidence="1">
    <location>
        <begin position="122"/>
        <end position="279"/>
    </location>
</feature>
<dbReference type="RefSeq" id="WP_119035542.1">
    <property type="nucleotide sequence ID" value="NZ_QXDC01000003.1"/>
</dbReference>
<evidence type="ECO:0000313" key="2">
    <source>
        <dbReference type="EMBL" id="RIA43721.1"/>
    </source>
</evidence>
<keyword evidence="3" id="KW-1185">Reference proteome</keyword>
<dbReference type="PROSITE" id="PS51184">
    <property type="entry name" value="JMJC"/>
    <property type="match status" value="1"/>
</dbReference>
<gene>
    <name evidence="2" type="ORF">DFR49_1949</name>
</gene>
<dbReference type="PANTHER" id="PTHR12461:SF105">
    <property type="entry name" value="HYPOXIA-INDUCIBLE FACTOR 1-ALPHA INHIBITOR"/>
    <property type="match status" value="1"/>
</dbReference>
<dbReference type="EMBL" id="QXDC01000003">
    <property type="protein sequence ID" value="RIA43721.1"/>
    <property type="molecule type" value="Genomic_DNA"/>
</dbReference>
<dbReference type="SUPFAM" id="SSF51197">
    <property type="entry name" value="Clavaminate synthase-like"/>
    <property type="match status" value="1"/>
</dbReference>
<reference evidence="2 3" key="1">
    <citation type="submission" date="2018-08" db="EMBL/GenBank/DDBJ databases">
        <title>Genomic Encyclopedia of Type Strains, Phase IV (KMG-IV): sequencing the most valuable type-strain genomes for metagenomic binning, comparative biology and taxonomic classification.</title>
        <authorList>
            <person name="Goeker M."/>
        </authorList>
    </citation>
    <scope>NUCLEOTIDE SEQUENCE [LARGE SCALE GENOMIC DNA]</scope>
    <source>
        <strain evidence="2 3">DSM 25527</strain>
    </source>
</reference>
<dbReference type="Pfam" id="PF13621">
    <property type="entry name" value="Cupin_8"/>
    <property type="match status" value="1"/>
</dbReference>
<dbReference type="PANTHER" id="PTHR12461">
    <property type="entry name" value="HYPOXIA-INDUCIBLE FACTOR 1 ALPHA INHIBITOR-RELATED"/>
    <property type="match status" value="1"/>
</dbReference>